<keyword evidence="3" id="KW-1185">Reference proteome</keyword>
<dbReference type="Proteomes" id="UP000499080">
    <property type="component" value="Unassembled WGS sequence"/>
</dbReference>
<evidence type="ECO:0000313" key="3">
    <source>
        <dbReference type="Proteomes" id="UP000499080"/>
    </source>
</evidence>
<gene>
    <name evidence="2" type="ORF">AVEN_111237_1</name>
</gene>
<accession>A0A4Y2EM40</accession>
<organism evidence="2 3">
    <name type="scientific">Araneus ventricosus</name>
    <name type="common">Orbweaver spider</name>
    <name type="synonym">Epeira ventricosa</name>
    <dbReference type="NCBI Taxonomy" id="182803"/>
    <lineage>
        <taxon>Eukaryota</taxon>
        <taxon>Metazoa</taxon>
        <taxon>Ecdysozoa</taxon>
        <taxon>Arthropoda</taxon>
        <taxon>Chelicerata</taxon>
        <taxon>Arachnida</taxon>
        <taxon>Araneae</taxon>
        <taxon>Araneomorphae</taxon>
        <taxon>Entelegynae</taxon>
        <taxon>Araneoidea</taxon>
        <taxon>Araneidae</taxon>
        <taxon>Araneus</taxon>
    </lineage>
</organism>
<proteinExistence type="predicted"/>
<reference evidence="2 3" key="1">
    <citation type="journal article" date="2019" name="Sci. Rep.">
        <title>Orb-weaving spider Araneus ventricosus genome elucidates the spidroin gene catalogue.</title>
        <authorList>
            <person name="Kono N."/>
            <person name="Nakamura H."/>
            <person name="Ohtoshi R."/>
            <person name="Moran D.A.P."/>
            <person name="Shinohara A."/>
            <person name="Yoshida Y."/>
            <person name="Fujiwara M."/>
            <person name="Mori M."/>
            <person name="Tomita M."/>
            <person name="Arakawa K."/>
        </authorList>
    </citation>
    <scope>NUCLEOTIDE SEQUENCE [LARGE SCALE GENOMIC DNA]</scope>
</reference>
<feature type="region of interest" description="Disordered" evidence="1">
    <location>
        <begin position="24"/>
        <end position="62"/>
    </location>
</feature>
<name>A0A4Y2EM40_ARAVE</name>
<comment type="caution">
    <text evidence="2">The sequence shown here is derived from an EMBL/GenBank/DDBJ whole genome shotgun (WGS) entry which is preliminary data.</text>
</comment>
<sequence length="128" mass="14470">MRELRRTRTLSSLEVCKAFPVIKKPTNRQPGRSYAQATAEKTVKRIQKTERKDEEKSNLMPDLSDIKESLQSIREIPGMKRNHTASHPHQAEEVLTMDGSDDPNIQADIILQVRSVGDIPSGSRIKAH</sequence>
<protein>
    <submittedName>
        <fullName evidence="2">Uncharacterized protein</fullName>
    </submittedName>
</protein>
<evidence type="ECO:0000313" key="2">
    <source>
        <dbReference type="EMBL" id="GBM29931.1"/>
    </source>
</evidence>
<dbReference type="EMBL" id="BGPR01000648">
    <property type="protein sequence ID" value="GBM29931.1"/>
    <property type="molecule type" value="Genomic_DNA"/>
</dbReference>
<evidence type="ECO:0000256" key="1">
    <source>
        <dbReference type="SAM" id="MobiDB-lite"/>
    </source>
</evidence>
<feature type="compositionally biased region" description="Basic and acidic residues" evidence="1">
    <location>
        <begin position="41"/>
        <end position="57"/>
    </location>
</feature>
<dbReference type="AlphaFoldDB" id="A0A4Y2EM40"/>